<comment type="caution">
    <text evidence="2">The sequence shown here is derived from an EMBL/GenBank/DDBJ whole genome shotgun (WGS) entry which is preliminary data.</text>
</comment>
<protein>
    <submittedName>
        <fullName evidence="2">Albusnodin/ikarugamycin family macrolactam cyclase</fullName>
    </submittedName>
</protein>
<dbReference type="GO" id="GO:0006529">
    <property type="term" value="P:asparagine biosynthetic process"/>
    <property type="evidence" value="ECO:0007669"/>
    <property type="project" value="InterPro"/>
</dbReference>
<proteinExistence type="predicted"/>
<feature type="domain" description="Asparagine synthetase" evidence="1">
    <location>
        <begin position="201"/>
        <end position="606"/>
    </location>
</feature>
<name>A0A941EKQ5_9ACTN</name>
<sequence length="618" mass="65796">MAPGFLAAPLGEPGPLPGLEAAGLPWLRLTGDRLWPAAQVRILRTAGTVCVVFGHCLAEPSLMEAQYRACVDGDVDGVMRWPGAYAALVMCPRGFLRAYTDVTGQFPVYLSHGRGGVLVASDPRLLASLHRRAPDPVTAAARIACPDALPLWTDRSFFTDVSRLPGGTVCTTDGRTSQVRSYARLRPETSADFAECAEQVGAALIEAVRLRSGVRALTSDLSGGYDSTSLALLAAARHDGDALPAVVYRQPLAPTVDADQAWRCAAAADGRIRLTELAGSEATLPYGAPPWFAGSEPWPSMVSWRRMAVRLEFAVARRARVHLTGEGGDALLVPPPAHVSDLWRTRDISGLRRQCTAMARSRDVSAWAAAKAAVRLSHSNVRRALSRLAADFADDAAGAGEGAGRSPGFRARPSDIVDAISRWPTSPEARRWLTPDMSRALADLAGDPGTAARVAADTTAAESAVDTALRNSAETQRYYRELGHALGIAVHAPFLDSAVVAAALRLPPHRLAPVGDYKPLLRLALAGAVAPEVFERTDKGDYTAEDYRGARRAGPVLSELLEDSRLAQLGVIEPGRVSESLARMQAGVAVPMGSLNHLLSIEAWLRAQEHEEGKAPIG</sequence>
<evidence type="ECO:0000313" key="3">
    <source>
        <dbReference type="Proteomes" id="UP000675781"/>
    </source>
</evidence>
<dbReference type="InterPro" id="IPR029055">
    <property type="entry name" value="Ntn_hydrolases_N"/>
</dbReference>
<dbReference type="InterPro" id="IPR001962">
    <property type="entry name" value="Asn_synthase"/>
</dbReference>
<keyword evidence="3" id="KW-1185">Reference proteome</keyword>
<dbReference type="InterPro" id="IPR014729">
    <property type="entry name" value="Rossmann-like_a/b/a_fold"/>
</dbReference>
<dbReference type="Gene3D" id="3.60.20.10">
    <property type="entry name" value="Glutamine Phosphoribosylpyrophosphate, subunit 1, domain 1"/>
    <property type="match status" value="1"/>
</dbReference>
<dbReference type="Gene3D" id="3.40.50.620">
    <property type="entry name" value="HUPs"/>
    <property type="match status" value="2"/>
</dbReference>
<dbReference type="NCBIfam" id="NF033561">
    <property type="entry name" value="macrolact_Ik_Al"/>
    <property type="match status" value="1"/>
</dbReference>
<dbReference type="Proteomes" id="UP000675781">
    <property type="component" value="Unassembled WGS sequence"/>
</dbReference>
<dbReference type="EMBL" id="JAGSOG010000019">
    <property type="protein sequence ID" value="MBR7832956.1"/>
    <property type="molecule type" value="Genomic_DNA"/>
</dbReference>
<evidence type="ECO:0000313" key="2">
    <source>
        <dbReference type="EMBL" id="MBR7832956.1"/>
    </source>
</evidence>
<dbReference type="AlphaFoldDB" id="A0A941EKQ5"/>
<organism evidence="2 3">
    <name type="scientific">Actinospica durhamensis</name>
    <dbReference type="NCBI Taxonomy" id="1508375"/>
    <lineage>
        <taxon>Bacteria</taxon>
        <taxon>Bacillati</taxon>
        <taxon>Actinomycetota</taxon>
        <taxon>Actinomycetes</taxon>
        <taxon>Catenulisporales</taxon>
        <taxon>Actinospicaceae</taxon>
        <taxon>Actinospica</taxon>
    </lineage>
</organism>
<dbReference type="SUPFAM" id="SSF52402">
    <property type="entry name" value="Adenine nucleotide alpha hydrolases-like"/>
    <property type="match status" value="1"/>
</dbReference>
<dbReference type="GO" id="GO:0004066">
    <property type="term" value="F:asparagine synthase (glutamine-hydrolyzing) activity"/>
    <property type="evidence" value="ECO:0007669"/>
    <property type="project" value="InterPro"/>
</dbReference>
<evidence type="ECO:0000259" key="1">
    <source>
        <dbReference type="Pfam" id="PF00733"/>
    </source>
</evidence>
<dbReference type="RefSeq" id="WP_212527480.1">
    <property type="nucleotide sequence ID" value="NZ_JAGSOG010000019.1"/>
</dbReference>
<reference evidence="2" key="1">
    <citation type="submission" date="2021-04" db="EMBL/GenBank/DDBJ databases">
        <title>Genome based classification of Actinospica acidithermotolerans sp. nov., an actinobacterium isolated from an Indonesian hot spring.</title>
        <authorList>
            <person name="Kusuma A.B."/>
            <person name="Putra K.E."/>
            <person name="Nafisah S."/>
            <person name="Loh J."/>
            <person name="Nouioui I."/>
            <person name="Goodfellow M."/>
        </authorList>
    </citation>
    <scope>NUCLEOTIDE SEQUENCE</scope>
    <source>
        <strain evidence="2">CSCA 57</strain>
    </source>
</reference>
<dbReference type="Pfam" id="PF00733">
    <property type="entry name" value="Asn_synthase"/>
    <property type="match status" value="1"/>
</dbReference>
<accession>A0A941EKQ5</accession>
<dbReference type="SUPFAM" id="SSF56235">
    <property type="entry name" value="N-terminal nucleophile aminohydrolases (Ntn hydrolases)"/>
    <property type="match status" value="1"/>
</dbReference>
<gene>
    <name evidence="2" type="ORF">KDL01_06765</name>
</gene>